<dbReference type="PANTHER" id="PTHR30118">
    <property type="entry name" value="HTH-TYPE TRANSCRIPTIONAL REGULATOR LEUO-RELATED"/>
    <property type="match status" value="1"/>
</dbReference>
<evidence type="ECO:0000313" key="7">
    <source>
        <dbReference type="Proteomes" id="UP000305546"/>
    </source>
</evidence>
<keyword evidence="4" id="KW-0804">Transcription</keyword>
<dbReference type="InterPro" id="IPR036390">
    <property type="entry name" value="WH_DNA-bd_sf"/>
</dbReference>
<feature type="domain" description="HTH lysR-type" evidence="5">
    <location>
        <begin position="11"/>
        <end position="68"/>
    </location>
</feature>
<comment type="caution">
    <text evidence="6">The sequence shown here is derived from an EMBL/GenBank/DDBJ whole genome shotgun (WGS) entry which is preliminary data.</text>
</comment>
<gene>
    <name evidence="6" type="ORF">FG385_33350</name>
</gene>
<evidence type="ECO:0000256" key="4">
    <source>
        <dbReference type="ARBA" id="ARBA00023163"/>
    </source>
</evidence>
<dbReference type="Gene3D" id="1.10.10.10">
    <property type="entry name" value="Winged helix-like DNA-binding domain superfamily/Winged helix DNA-binding domain"/>
    <property type="match status" value="1"/>
</dbReference>
<evidence type="ECO:0000259" key="5">
    <source>
        <dbReference type="PROSITE" id="PS50931"/>
    </source>
</evidence>
<dbReference type="EMBL" id="VDFW01000059">
    <property type="protein sequence ID" value="TNC18853.1"/>
    <property type="molecule type" value="Genomic_DNA"/>
</dbReference>
<keyword evidence="2" id="KW-0805">Transcription regulation</keyword>
<dbReference type="CDD" id="cd08417">
    <property type="entry name" value="PBP2_Nitroaromatics_like"/>
    <property type="match status" value="1"/>
</dbReference>
<dbReference type="InterPro" id="IPR000847">
    <property type="entry name" value="LysR_HTH_N"/>
</dbReference>
<evidence type="ECO:0000256" key="2">
    <source>
        <dbReference type="ARBA" id="ARBA00023015"/>
    </source>
</evidence>
<dbReference type="RefSeq" id="WP_139100804.1">
    <property type="nucleotide sequence ID" value="NZ_VDFW01000059.1"/>
</dbReference>
<dbReference type="InterPro" id="IPR005119">
    <property type="entry name" value="LysR_subst-bd"/>
</dbReference>
<dbReference type="SUPFAM" id="SSF46785">
    <property type="entry name" value="Winged helix' DNA-binding domain"/>
    <property type="match status" value="1"/>
</dbReference>
<organism evidence="6 7">
    <name type="scientific">Amycolatopsis alkalitolerans</name>
    <dbReference type="NCBI Taxonomy" id="2547244"/>
    <lineage>
        <taxon>Bacteria</taxon>
        <taxon>Bacillati</taxon>
        <taxon>Actinomycetota</taxon>
        <taxon>Actinomycetes</taxon>
        <taxon>Pseudonocardiales</taxon>
        <taxon>Pseudonocardiaceae</taxon>
        <taxon>Amycolatopsis</taxon>
    </lineage>
</organism>
<keyword evidence="7" id="KW-1185">Reference proteome</keyword>
<proteinExistence type="inferred from homology"/>
<evidence type="ECO:0000313" key="6">
    <source>
        <dbReference type="EMBL" id="TNC18853.1"/>
    </source>
</evidence>
<evidence type="ECO:0000256" key="3">
    <source>
        <dbReference type="ARBA" id="ARBA00023125"/>
    </source>
</evidence>
<evidence type="ECO:0000256" key="1">
    <source>
        <dbReference type="ARBA" id="ARBA00009437"/>
    </source>
</evidence>
<dbReference type="InterPro" id="IPR037402">
    <property type="entry name" value="YidZ_PBP2"/>
</dbReference>
<dbReference type="InterPro" id="IPR036388">
    <property type="entry name" value="WH-like_DNA-bd_sf"/>
</dbReference>
<protein>
    <submittedName>
        <fullName evidence="6">LysR family transcriptional regulator</fullName>
    </submittedName>
</protein>
<dbReference type="Pfam" id="PF03466">
    <property type="entry name" value="LysR_substrate"/>
    <property type="match status" value="1"/>
</dbReference>
<name>A0A5C4LR58_9PSEU</name>
<sequence>MKRAVAHLANLDLNLLVMLRELIRERNVTRAAERVGVTQPAASAALSRLRRHFGDELLVRGKGGYVLSPLATQLAEQVEVVCAAAERLFAAGESFDPRVSRREFTLLVADYTIAVLGEHLARLLDEKAPHVRLHLRLVREAMVADVEENIRLMDGMIAPPVGRFRIPGLQSTELFRDRWVCIVAAENRELDTDTPTLDDLARLSWVAPYQANQGYPTAAPLSQQLTAFGIRPNVAVRVESYQAVPHLVAGTDRIALLQERLACQVAGRLGLRVLECPGNPEPIVERFWWHGNFDDDPGHVWLRGALAEAARRADASRSS</sequence>
<dbReference type="Proteomes" id="UP000305546">
    <property type="component" value="Unassembled WGS sequence"/>
</dbReference>
<dbReference type="Pfam" id="PF00126">
    <property type="entry name" value="HTH_1"/>
    <property type="match status" value="1"/>
</dbReference>
<dbReference type="SUPFAM" id="SSF53850">
    <property type="entry name" value="Periplasmic binding protein-like II"/>
    <property type="match status" value="1"/>
</dbReference>
<dbReference type="GO" id="GO:0003700">
    <property type="term" value="F:DNA-binding transcription factor activity"/>
    <property type="evidence" value="ECO:0007669"/>
    <property type="project" value="InterPro"/>
</dbReference>
<dbReference type="AlphaFoldDB" id="A0A5C4LR58"/>
<dbReference type="PROSITE" id="PS50931">
    <property type="entry name" value="HTH_LYSR"/>
    <property type="match status" value="1"/>
</dbReference>
<reference evidence="6 7" key="1">
    <citation type="submission" date="2019-06" db="EMBL/GenBank/DDBJ databases">
        <title>Amycolatopsis alkalitolerans sp. nov., isolated from Gastrodia elata Blume.</title>
        <authorList>
            <person name="Narsing Rao M.P."/>
            <person name="Li W.J."/>
        </authorList>
    </citation>
    <scope>NUCLEOTIDE SEQUENCE [LARGE SCALE GENOMIC DNA]</scope>
    <source>
        <strain evidence="6 7">SYSUP0005</strain>
    </source>
</reference>
<keyword evidence="3" id="KW-0238">DNA-binding</keyword>
<dbReference type="PRINTS" id="PR00039">
    <property type="entry name" value="HTHLYSR"/>
</dbReference>
<dbReference type="OrthoDB" id="8717159at2"/>
<comment type="similarity">
    <text evidence="1">Belongs to the LysR transcriptional regulatory family.</text>
</comment>
<dbReference type="InterPro" id="IPR050389">
    <property type="entry name" value="LysR-type_TF"/>
</dbReference>
<dbReference type="PANTHER" id="PTHR30118:SF15">
    <property type="entry name" value="TRANSCRIPTIONAL REGULATORY PROTEIN"/>
    <property type="match status" value="1"/>
</dbReference>
<dbReference type="Gene3D" id="3.40.190.10">
    <property type="entry name" value="Periplasmic binding protein-like II"/>
    <property type="match status" value="2"/>
</dbReference>
<accession>A0A5C4LR58</accession>
<dbReference type="GO" id="GO:0003677">
    <property type="term" value="F:DNA binding"/>
    <property type="evidence" value="ECO:0007669"/>
    <property type="project" value="UniProtKB-KW"/>
</dbReference>